<name>A0ABQ2D9Y4_9MICC</name>
<dbReference type="Proteomes" id="UP000606115">
    <property type="component" value="Unassembled WGS sequence"/>
</dbReference>
<protein>
    <submittedName>
        <fullName evidence="1">Uncharacterized protein</fullName>
    </submittedName>
</protein>
<evidence type="ECO:0000313" key="2">
    <source>
        <dbReference type="Proteomes" id="UP000606115"/>
    </source>
</evidence>
<accession>A0ABQ2D9Y4</accession>
<comment type="caution">
    <text evidence="1">The sequence shown here is derived from an EMBL/GenBank/DDBJ whole genome shotgun (WGS) entry which is preliminary data.</text>
</comment>
<organism evidence="1 2">
    <name type="scientific">Glutamicibacter ardleyensis</name>
    <dbReference type="NCBI Taxonomy" id="225894"/>
    <lineage>
        <taxon>Bacteria</taxon>
        <taxon>Bacillati</taxon>
        <taxon>Actinomycetota</taxon>
        <taxon>Actinomycetes</taxon>
        <taxon>Micrococcales</taxon>
        <taxon>Micrococcaceae</taxon>
        <taxon>Glutamicibacter</taxon>
    </lineage>
</organism>
<evidence type="ECO:0000313" key="1">
    <source>
        <dbReference type="EMBL" id="GGJ50072.1"/>
    </source>
</evidence>
<sequence>MPRAIRSQRPSFTPRNKALRVSPCRVSGLTARNPADLLGLFALIQLPPLMQQNVYR</sequence>
<keyword evidence="2" id="KW-1185">Reference proteome</keyword>
<dbReference type="EMBL" id="BMKX01000001">
    <property type="protein sequence ID" value="GGJ50072.1"/>
    <property type="molecule type" value="Genomic_DNA"/>
</dbReference>
<proteinExistence type="predicted"/>
<gene>
    <name evidence="1" type="ORF">GCM10007173_05680</name>
</gene>
<reference evidence="2" key="1">
    <citation type="journal article" date="2019" name="Int. J. Syst. Evol. Microbiol.">
        <title>The Global Catalogue of Microorganisms (GCM) 10K type strain sequencing project: providing services to taxonomists for standard genome sequencing and annotation.</title>
        <authorList>
            <consortium name="The Broad Institute Genomics Platform"/>
            <consortium name="The Broad Institute Genome Sequencing Center for Infectious Disease"/>
            <person name="Wu L."/>
            <person name="Ma J."/>
        </authorList>
    </citation>
    <scope>NUCLEOTIDE SEQUENCE [LARGE SCALE GENOMIC DNA]</scope>
    <source>
        <strain evidence="2">CGMCC 1.3685</strain>
    </source>
</reference>